<dbReference type="CDD" id="cd00198">
    <property type="entry name" value="vWFA"/>
    <property type="match status" value="1"/>
</dbReference>
<dbReference type="SUPFAM" id="SSF56436">
    <property type="entry name" value="C-type lectin-like"/>
    <property type="match status" value="1"/>
</dbReference>
<dbReference type="PANTHER" id="PTHR47324">
    <property type="entry name" value="PROTEIN IRG-7-RELATED"/>
    <property type="match status" value="1"/>
</dbReference>
<feature type="domain" description="EGF-like" evidence="6">
    <location>
        <begin position="513"/>
        <end position="545"/>
    </location>
</feature>
<evidence type="ECO:0000256" key="4">
    <source>
        <dbReference type="PROSITE-ProRule" id="PRU00076"/>
    </source>
</evidence>
<feature type="compositionally biased region" description="Polar residues" evidence="5">
    <location>
        <begin position="1461"/>
        <end position="1473"/>
    </location>
</feature>
<feature type="domain" description="C-type lectin" evidence="7">
    <location>
        <begin position="827"/>
        <end position="952"/>
    </location>
</feature>
<keyword evidence="4" id="KW-1015">Disulfide bond</keyword>
<dbReference type="PANTHER" id="PTHR47324:SF2">
    <property type="entry name" value="EGF-LIKE DOMAIN-CONTAINING PROTEIN-RELATED"/>
    <property type="match status" value="1"/>
</dbReference>
<dbReference type="PROSITE" id="PS50234">
    <property type="entry name" value="VWFA"/>
    <property type="match status" value="1"/>
</dbReference>
<evidence type="ECO:0000313" key="10">
    <source>
        <dbReference type="Proteomes" id="UP000008281"/>
    </source>
</evidence>
<evidence type="ECO:0000256" key="2">
    <source>
        <dbReference type="ARBA" id="ARBA00022525"/>
    </source>
</evidence>
<comment type="subcellular location">
    <subcellularLocation>
        <location evidence="1">Secreted</location>
    </subcellularLocation>
</comment>
<evidence type="ECO:0000256" key="5">
    <source>
        <dbReference type="SAM" id="MobiDB-lite"/>
    </source>
</evidence>
<dbReference type="PROSITE" id="PS50041">
    <property type="entry name" value="C_TYPE_LECTIN_2"/>
    <property type="match status" value="1"/>
</dbReference>
<dbReference type="CDD" id="cd00037">
    <property type="entry name" value="CLECT"/>
    <property type="match status" value="1"/>
</dbReference>
<feature type="disulfide bond" evidence="4">
    <location>
        <begin position="535"/>
        <end position="544"/>
    </location>
</feature>
<dbReference type="InterPro" id="IPR053295">
    <property type="entry name" value="Innate_immunity_reg"/>
</dbReference>
<dbReference type="eggNOG" id="ENOG502RT6I">
    <property type="taxonomic scope" value="Eukaryota"/>
</dbReference>
<keyword evidence="4" id="KW-0245">EGF-like domain</keyword>
<evidence type="ECO:0000256" key="3">
    <source>
        <dbReference type="ARBA" id="ARBA00022729"/>
    </source>
</evidence>
<dbReference type="STRING" id="31234.E3MAD2"/>
<dbReference type="FunCoup" id="E3MAD2">
    <property type="interactions" value="521"/>
</dbReference>
<dbReference type="Proteomes" id="UP000008281">
    <property type="component" value="Unassembled WGS sequence"/>
</dbReference>
<feature type="disulfide bond" evidence="4">
    <location>
        <begin position="1149"/>
        <end position="1158"/>
    </location>
</feature>
<dbReference type="InterPro" id="IPR002035">
    <property type="entry name" value="VWF_A"/>
</dbReference>
<evidence type="ECO:0000256" key="1">
    <source>
        <dbReference type="ARBA" id="ARBA00004613"/>
    </source>
</evidence>
<dbReference type="InterPro" id="IPR000742">
    <property type="entry name" value="EGF"/>
</dbReference>
<dbReference type="OMA" id="TRIAWAS"/>
<keyword evidence="2" id="KW-0964">Secreted</keyword>
<dbReference type="SMART" id="SM00034">
    <property type="entry name" value="CLECT"/>
    <property type="match status" value="1"/>
</dbReference>
<keyword evidence="10" id="KW-1185">Reference proteome</keyword>
<dbReference type="InterPro" id="IPR056861">
    <property type="entry name" value="HMCN1-like_VWA"/>
</dbReference>
<dbReference type="InterPro" id="IPR016187">
    <property type="entry name" value="CTDL_fold"/>
</dbReference>
<sequence>MSRTRNSFGCYCGEFFAGVNCEIPLCLNGGTSTDGGCICDIGYSGDHCQHISCLQLSDDNFEEAQSALAFVVRASSSMKAQLNEIAEAADRIVKYYEVHYPIFFQKFVLTVVSNNGVTFSHDYDSGKDFVASIRNLTAPATETECDDALLAGVSATIDNNAFKKYPNSPVFVFSDGTSNDDFTTVGYLMEQIVNTRTQIFFMITDSASGSCNVDVSTNTFDQLRSISRLSGGLLIQTTLLQLSDATFSVAQDIWQYDSILTNDLEDCRKAPQFQPFFVDQSIDYLTLRATGCKFFRFQLEIIGHDHFPDNLSPILTLPNNTQLSLQLFYSNGDFYVWRTAKPPVGAYFLNINTNSTHNSICQYRLMGRSTYRLYTSITDNIGTDDTYHAPVFQTTSHLVARMDGLYLDDPLDTTIEAIVWYNDPQTSQRQILYASSGTYRDQCQYEMYFGMFSCPQPYLPLYINIYTNDGYGQVVLRTATSYCSATIPNPVDSNCLNGGVYYNNTCQCPTHFIGDKCQQILCENGGNTLFGACQCPSGFSGQFCEVTKCYEYNGYGFWGFNHRSLTVMIHDSLTTRSTLRTLNDAAPRVINDILYQHPKWISNYQLVEFNATGHTLLVDSESGQDLVTGISSLYDQNRNHTSYSCLGLNFYSTLLDTISHDNVQWGGIVYVFLYGQPVQDLDSYEKILQRIEINKIQINIVQSSLNPCGQDIALDGLISLTQFSGGAFITATTPNAGNVFNQLPTHYMSSLIYENTALDCTDTTFYVPIDVGTQTFTAYVQGYLNADPVYTPPTDSLSTVTNVFNDLGTNARIDHIVRVCDDGWTVDGSHCFKFSFEEKSWFAALADCHSEQAVLTGVFNQAEQDGLNYGTDGAQFWIGLNDVLGGQWEWDTLDDKLNLTLQDTQYTNWETGQPSADPTKKCVVDSNKGAKNPSSRGWFTEDCTKQYYYVCQKHAYSADYIASDPEINHLARGIWKLRIQAKGACSISVRSQSTVQVATRFTTNIHDDVGKEEPNRFADSNRLVVYTYGVKNPSGAEYAHFYYDNFTMLEAQTLRYRDNCMYNFISTPFKCPNFYFQMLITGIDDAGYLYQRVVPAACIGGVNEDSCTNGGVYYKGKCLCTPNFYGDACEYAYCQNGGYLSATLDQCSCPSNYGGQFCQTPICDRNQLNVPAIGDVQRTFIVILDGTNNDAMKTVNDNFEKTLNGVLNSIQTQDPSWFTTFVGVVFRDAESVKANPSVPSTSQVFTSKNSADFASMLATEVKNNPYTAQQQKRDVFTGIVKAIINSNVVPNSKVFVITAGNAEDTIDRQTVISALALSHSSVNFLFIGDTKPPGDANTYDDPTVTSLFEAAHITGGASYQLTSPDDLQTTWLSILASLHQSYYVVTHQLRDRRRRPMLSSVETQRTFRSLLCRQRLPSEISKIGEDRVSAHSSSPRSTHLTQSARRSICTVSLRRRRPSSVADSFSHTTSRGTFSEWRHHQPPPSDSANSHRDIHSTYAHEETKDGEKITHRQPRGGTLSPMMNKTIRRRSTVARTPCVILNCSSYQDYIQLDANGTEAIVDIFAQQAPQIAVLDTDNKQVESFSIVQSKTNTVRAFKQNGEQPGVWTIDVDYGMTNSGPCTLNIRSQSKLEVDLGFTQDVASDGGYHDGGAVLFPRGGDFVNAVVADISTGGTLTYAQIFDLAETRIAWASPMIKRDGCAYPFVSEYTFQCYRNQFVVALDGFDFEGHPFRRTFTIHCDGDIRPPPTEPSFSTTPEVTTPAGPTPKACDATTATVDIIVAFDSSDTITEDMYYATIGALKSIGNAINIGQDRSRIIMGTYDATSHFNGDLNTIDSFDKYQEEIADLFSLGYTGINGNNIQSVFDYIVAENNTAPLRPAPARKLLVLLSSQGWDKGNVSDGKENGYPDPTASAKALQQIGFETFAIAVGPTANLSQLTAIAKCTSQVTTPTALDKTVAQIISSLCGTTPVC</sequence>
<evidence type="ECO:0000259" key="7">
    <source>
        <dbReference type="PROSITE" id="PS50041"/>
    </source>
</evidence>
<proteinExistence type="predicted"/>
<evidence type="ECO:0000259" key="8">
    <source>
        <dbReference type="PROSITE" id="PS50234"/>
    </source>
</evidence>
<keyword evidence="3" id="KW-0732">Signal</keyword>
<dbReference type="SMART" id="SM00327">
    <property type="entry name" value="VWA"/>
    <property type="match status" value="1"/>
</dbReference>
<dbReference type="EMBL" id="DS268431">
    <property type="protein sequence ID" value="EFO96736.1"/>
    <property type="molecule type" value="Genomic_DNA"/>
</dbReference>
<dbReference type="OrthoDB" id="441660at2759"/>
<dbReference type="Gene3D" id="3.10.100.10">
    <property type="entry name" value="Mannose-Binding Protein A, subunit A"/>
    <property type="match status" value="1"/>
</dbReference>
<dbReference type="Gene3D" id="2.10.25.10">
    <property type="entry name" value="Laminin"/>
    <property type="match status" value="2"/>
</dbReference>
<reference evidence="9" key="1">
    <citation type="submission" date="2007-07" db="EMBL/GenBank/DDBJ databases">
        <title>PCAP assembly of the Caenorhabditis remanei genome.</title>
        <authorList>
            <consortium name="The Caenorhabditis remanei Sequencing Consortium"/>
            <person name="Wilson R.K."/>
        </authorList>
    </citation>
    <scope>NUCLEOTIDE SEQUENCE [LARGE SCALE GENOMIC DNA]</scope>
    <source>
        <strain evidence="9">PB4641</strain>
    </source>
</reference>
<dbReference type="Pfam" id="PF00092">
    <property type="entry name" value="VWA"/>
    <property type="match status" value="1"/>
</dbReference>
<feature type="domain" description="VWFA" evidence="8">
    <location>
        <begin position="1777"/>
        <end position="1964"/>
    </location>
</feature>
<dbReference type="InterPro" id="IPR057085">
    <property type="entry name" value="Ig_Irg-7"/>
</dbReference>
<feature type="compositionally biased region" description="Low complexity" evidence="5">
    <location>
        <begin position="1750"/>
        <end position="1761"/>
    </location>
</feature>
<dbReference type="Pfam" id="PF24415">
    <property type="entry name" value="Ig_Irg-7"/>
    <property type="match status" value="2"/>
</dbReference>
<dbReference type="Pfam" id="PF00059">
    <property type="entry name" value="Lectin_C"/>
    <property type="match status" value="1"/>
</dbReference>
<dbReference type="InterPro" id="IPR016186">
    <property type="entry name" value="C-type_lectin-like/link_sf"/>
</dbReference>
<dbReference type="SMART" id="SM00604">
    <property type="entry name" value="MD"/>
    <property type="match status" value="2"/>
</dbReference>
<evidence type="ECO:0000259" key="6">
    <source>
        <dbReference type="PROSITE" id="PS50026"/>
    </source>
</evidence>
<comment type="caution">
    <text evidence="4">Lacks conserved residue(s) required for the propagation of feature annotation.</text>
</comment>
<dbReference type="Gene3D" id="3.40.50.410">
    <property type="entry name" value="von Willebrand factor, type A domain"/>
    <property type="match status" value="2"/>
</dbReference>
<dbReference type="PROSITE" id="PS50026">
    <property type="entry name" value="EGF_3"/>
    <property type="match status" value="2"/>
</dbReference>
<dbReference type="SUPFAM" id="SSF53300">
    <property type="entry name" value="vWA-like"/>
    <property type="match status" value="2"/>
</dbReference>
<gene>
    <name evidence="9" type="ORF">CRE_17148</name>
</gene>
<dbReference type="InParanoid" id="E3MAD2"/>
<dbReference type="PROSITE" id="PS01186">
    <property type="entry name" value="EGF_2"/>
    <property type="match status" value="2"/>
</dbReference>
<feature type="domain" description="EGF-like" evidence="6">
    <location>
        <begin position="1125"/>
        <end position="1159"/>
    </location>
</feature>
<name>E3MAD2_CAERE</name>
<dbReference type="InterPro" id="IPR006582">
    <property type="entry name" value="MD_domain"/>
</dbReference>
<dbReference type="HOGENOM" id="CLU_234428_0_0_1"/>
<dbReference type="InterPro" id="IPR001304">
    <property type="entry name" value="C-type_lectin-like"/>
</dbReference>
<feature type="compositionally biased region" description="Basic and acidic residues" evidence="5">
    <location>
        <begin position="1489"/>
        <end position="1510"/>
    </location>
</feature>
<organism evidence="10">
    <name type="scientific">Caenorhabditis remanei</name>
    <name type="common">Caenorhabditis vulgaris</name>
    <dbReference type="NCBI Taxonomy" id="31234"/>
    <lineage>
        <taxon>Eukaryota</taxon>
        <taxon>Metazoa</taxon>
        <taxon>Ecdysozoa</taxon>
        <taxon>Nematoda</taxon>
        <taxon>Chromadorea</taxon>
        <taxon>Rhabditida</taxon>
        <taxon>Rhabditina</taxon>
        <taxon>Rhabditomorpha</taxon>
        <taxon>Rhabditoidea</taxon>
        <taxon>Rhabditidae</taxon>
        <taxon>Peloderinae</taxon>
        <taxon>Caenorhabditis</taxon>
    </lineage>
</organism>
<accession>E3MAD2</accession>
<dbReference type="InterPro" id="IPR036465">
    <property type="entry name" value="vWFA_dom_sf"/>
</dbReference>
<feature type="region of interest" description="Disordered" evidence="5">
    <location>
        <begin position="1745"/>
        <end position="1766"/>
    </location>
</feature>
<feature type="region of interest" description="Disordered" evidence="5">
    <location>
        <begin position="1423"/>
        <end position="1522"/>
    </location>
</feature>
<dbReference type="Pfam" id="PF25106">
    <property type="entry name" value="VWA_4"/>
    <property type="match status" value="1"/>
</dbReference>
<protein>
    <submittedName>
        <fullName evidence="9">Uncharacterized protein</fullName>
    </submittedName>
</protein>
<evidence type="ECO:0000313" key="9">
    <source>
        <dbReference type="EMBL" id="EFO96736.1"/>
    </source>
</evidence>
<feature type="compositionally biased region" description="Polar residues" evidence="5">
    <location>
        <begin position="1430"/>
        <end position="1445"/>
    </location>
</feature>
<dbReference type="PROSITE" id="PS00022">
    <property type="entry name" value="EGF_1"/>
    <property type="match status" value="3"/>
</dbReference>